<dbReference type="PROSITE" id="PS50217">
    <property type="entry name" value="BZIP"/>
    <property type="match status" value="1"/>
</dbReference>
<dbReference type="PANTHER" id="PTHR22952:SF433">
    <property type="entry name" value="PROTEIN FD"/>
    <property type="match status" value="1"/>
</dbReference>
<keyword evidence="7" id="KW-1185">Reference proteome</keyword>
<sequence>MNTNMNMMGSASASSAPCDCDWTHLSDSSSSLSQTPSSSVWPHIKLPSLSVSVSVSNSTVDFNHSSFLNQPPSVTPQDQRRTRIIKNRESAARSRARKQAYRKGLEAEIARLTEENSRLSIQLEELRRCMSSIEHPPKKSAPCRTLSSPF</sequence>
<dbReference type="PANTHER" id="PTHR22952">
    <property type="entry name" value="CAMP-RESPONSE ELEMENT BINDING PROTEIN-RELATED"/>
    <property type="match status" value="1"/>
</dbReference>
<dbReference type="InterPro" id="IPR046347">
    <property type="entry name" value="bZIP_sf"/>
</dbReference>
<keyword evidence="2" id="KW-0238">DNA-binding</keyword>
<dbReference type="Pfam" id="PF00170">
    <property type="entry name" value="bZIP_1"/>
    <property type="match status" value="1"/>
</dbReference>
<feature type="domain" description="BZIP" evidence="5">
    <location>
        <begin position="77"/>
        <end position="128"/>
    </location>
</feature>
<comment type="subcellular location">
    <subcellularLocation>
        <location evidence="1">Nucleus</location>
    </subcellularLocation>
</comment>
<evidence type="ECO:0000256" key="2">
    <source>
        <dbReference type="ARBA" id="ARBA00023125"/>
    </source>
</evidence>
<evidence type="ECO:0000256" key="3">
    <source>
        <dbReference type="ARBA" id="ARBA00023242"/>
    </source>
</evidence>
<dbReference type="EMBL" id="JBGMDY010000001">
    <property type="protein sequence ID" value="KAL2346223.1"/>
    <property type="molecule type" value="Genomic_DNA"/>
</dbReference>
<name>A0ABD1NEB0_9FABA</name>
<accession>A0ABD1NEB0</accession>
<evidence type="ECO:0000313" key="7">
    <source>
        <dbReference type="Proteomes" id="UP001603857"/>
    </source>
</evidence>
<evidence type="ECO:0000256" key="1">
    <source>
        <dbReference type="ARBA" id="ARBA00004123"/>
    </source>
</evidence>
<keyword evidence="3" id="KW-0539">Nucleus</keyword>
<dbReference type="InterPro" id="IPR004827">
    <property type="entry name" value="bZIP"/>
</dbReference>
<dbReference type="Proteomes" id="UP001603857">
    <property type="component" value="Unassembled WGS sequence"/>
</dbReference>
<proteinExistence type="predicted"/>
<dbReference type="Gene3D" id="1.20.5.170">
    <property type="match status" value="1"/>
</dbReference>
<feature type="coiled-coil region" evidence="4">
    <location>
        <begin position="95"/>
        <end position="129"/>
    </location>
</feature>
<evidence type="ECO:0000259" key="5">
    <source>
        <dbReference type="PROSITE" id="PS50217"/>
    </source>
</evidence>
<evidence type="ECO:0000313" key="6">
    <source>
        <dbReference type="EMBL" id="KAL2346223.1"/>
    </source>
</evidence>
<organism evidence="6 7">
    <name type="scientific">Flemingia macrophylla</name>
    <dbReference type="NCBI Taxonomy" id="520843"/>
    <lineage>
        <taxon>Eukaryota</taxon>
        <taxon>Viridiplantae</taxon>
        <taxon>Streptophyta</taxon>
        <taxon>Embryophyta</taxon>
        <taxon>Tracheophyta</taxon>
        <taxon>Spermatophyta</taxon>
        <taxon>Magnoliopsida</taxon>
        <taxon>eudicotyledons</taxon>
        <taxon>Gunneridae</taxon>
        <taxon>Pentapetalae</taxon>
        <taxon>rosids</taxon>
        <taxon>fabids</taxon>
        <taxon>Fabales</taxon>
        <taxon>Fabaceae</taxon>
        <taxon>Papilionoideae</taxon>
        <taxon>50 kb inversion clade</taxon>
        <taxon>NPAAA clade</taxon>
        <taxon>indigoferoid/millettioid clade</taxon>
        <taxon>Phaseoleae</taxon>
        <taxon>Flemingia</taxon>
    </lineage>
</organism>
<gene>
    <name evidence="6" type="ORF">Fmac_000223</name>
</gene>
<comment type="caution">
    <text evidence="6">The sequence shown here is derived from an EMBL/GenBank/DDBJ whole genome shotgun (WGS) entry which is preliminary data.</text>
</comment>
<dbReference type="GO" id="GO:0005634">
    <property type="term" value="C:nucleus"/>
    <property type="evidence" value="ECO:0007669"/>
    <property type="project" value="UniProtKB-SubCell"/>
</dbReference>
<dbReference type="InterPro" id="IPR043452">
    <property type="entry name" value="BZIP46-like"/>
</dbReference>
<protein>
    <recommendedName>
        <fullName evidence="5">BZIP domain-containing protein</fullName>
    </recommendedName>
</protein>
<evidence type="ECO:0000256" key="4">
    <source>
        <dbReference type="SAM" id="Coils"/>
    </source>
</evidence>
<keyword evidence="4" id="KW-0175">Coiled coil</keyword>
<dbReference type="SUPFAM" id="SSF57959">
    <property type="entry name" value="Leucine zipper domain"/>
    <property type="match status" value="1"/>
</dbReference>
<reference evidence="6 7" key="1">
    <citation type="submission" date="2024-08" db="EMBL/GenBank/DDBJ databases">
        <title>Insights into the chromosomal genome structure of Flemingia macrophylla.</title>
        <authorList>
            <person name="Ding Y."/>
            <person name="Zhao Y."/>
            <person name="Bi W."/>
            <person name="Wu M."/>
            <person name="Zhao G."/>
            <person name="Gong Y."/>
            <person name="Li W."/>
            <person name="Zhang P."/>
        </authorList>
    </citation>
    <scope>NUCLEOTIDE SEQUENCE [LARGE SCALE GENOMIC DNA]</scope>
    <source>
        <strain evidence="6">DYQJB</strain>
        <tissue evidence="6">Leaf</tissue>
    </source>
</reference>
<dbReference type="CDD" id="cd14707">
    <property type="entry name" value="bZIP_plant_BZIP46"/>
    <property type="match status" value="1"/>
</dbReference>
<dbReference type="PROSITE" id="PS00036">
    <property type="entry name" value="BZIP_BASIC"/>
    <property type="match status" value="1"/>
</dbReference>
<dbReference type="GO" id="GO:0003677">
    <property type="term" value="F:DNA binding"/>
    <property type="evidence" value="ECO:0007669"/>
    <property type="project" value="UniProtKB-KW"/>
</dbReference>
<dbReference type="AlphaFoldDB" id="A0ABD1NEB0"/>
<dbReference type="SMART" id="SM00338">
    <property type="entry name" value="BRLZ"/>
    <property type="match status" value="1"/>
</dbReference>